<dbReference type="Proteomes" id="UP000593567">
    <property type="component" value="Unassembled WGS sequence"/>
</dbReference>
<evidence type="ECO:0000256" key="2">
    <source>
        <dbReference type="SAM" id="Phobius"/>
    </source>
</evidence>
<accession>A0A7J7KJN4</accession>
<organism evidence="3 4">
    <name type="scientific">Bugula neritina</name>
    <name type="common">Brown bryozoan</name>
    <name type="synonym">Sertularia neritina</name>
    <dbReference type="NCBI Taxonomy" id="10212"/>
    <lineage>
        <taxon>Eukaryota</taxon>
        <taxon>Metazoa</taxon>
        <taxon>Spiralia</taxon>
        <taxon>Lophotrochozoa</taxon>
        <taxon>Bryozoa</taxon>
        <taxon>Gymnolaemata</taxon>
        <taxon>Cheilostomatida</taxon>
        <taxon>Flustrina</taxon>
        <taxon>Buguloidea</taxon>
        <taxon>Bugulidae</taxon>
        <taxon>Bugula</taxon>
    </lineage>
</organism>
<gene>
    <name evidence="3" type="ORF">EB796_002772</name>
</gene>
<reference evidence="3" key="1">
    <citation type="submission" date="2020-06" db="EMBL/GenBank/DDBJ databases">
        <title>Draft genome of Bugula neritina, a colonial animal packing powerful symbionts and potential medicines.</title>
        <authorList>
            <person name="Rayko M."/>
        </authorList>
    </citation>
    <scope>NUCLEOTIDE SEQUENCE [LARGE SCALE GENOMIC DNA]</scope>
    <source>
        <strain evidence="3">Kwan_BN1</strain>
    </source>
</reference>
<evidence type="ECO:0000313" key="4">
    <source>
        <dbReference type="Proteomes" id="UP000593567"/>
    </source>
</evidence>
<keyword evidence="2" id="KW-0472">Membrane</keyword>
<feature type="region of interest" description="Disordered" evidence="1">
    <location>
        <begin position="61"/>
        <end position="81"/>
    </location>
</feature>
<keyword evidence="2" id="KW-0812">Transmembrane</keyword>
<comment type="caution">
    <text evidence="3">The sequence shown here is derived from an EMBL/GenBank/DDBJ whole genome shotgun (WGS) entry which is preliminary data.</text>
</comment>
<sequence>MRDASSSKQYYGATADSPPAEYDTEEEQLAHAGRRLRPSLQLIRQPHVIIEEESVSPPVSVPATALSQPPSLVTSSASTTSSDVGMMTGEIKGGMSGESSGPGKILSIVGDGKLKILDLYYEGVVCSCFYILFCDFIILPVPVMISFDSCLRALIGSMLILLYCILDFLYGFKSDLKLFSFSNFFKLYQHILRCIIMVVLPHKLYCNVKNPPGFKCFSTIFTMSTWFF</sequence>
<proteinExistence type="predicted"/>
<keyword evidence="4" id="KW-1185">Reference proteome</keyword>
<feature type="transmembrane region" description="Helical" evidence="2">
    <location>
        <begin position="151"/>
        <end position="172"/>
    </location>
</feature>
<feature type="transmembrane region" description="Helical" evidence="2">
    <location>
        <begin position="119"/>
        <end position="139"/>
    </location>
</feature>
<feature type="region of interest" description="Disordered" evidence="1">
    <location>
        <begin position="1"/>
        <end position="31"/>
    </location>
</feature>
<protein>
    <submittedName>
        <fullName evidence="3">Uncharacterized protein</fullName>
    </submittedName>
</protein>
<keyword evidence="2" id="KW-1133">Transmembrane helix</keyword>
<evidence type="ECO:0000256" key="1">
    <source>
        <dbReference type="SAM" id="MobiDB-lite"/>
    </source>
</evidence>
<name>A0A7J7KJN4_BUGNE</name>
<dbReference type="AlphaFoldDB" id="A0A7J7KJN4"/>
<evidence type="ECO:0000313" key="3">
    <source>
        <dbReference type="EMBL" id="KAF6038922.1"/>
    </source>
</evidence>
<dbReference type="EMBL" id="VXIV02000328">
    <property type="protein sequence ID" value="KAF6038922.1"/>
    <property type="molecule type" value="Genomic_DNA"/>
</dbReference>